<dbReference type="PROSITE" id="PS51257">
    <property type="entry name" value="PROKAR_LIPOPROTEIN"/>
    <property type="match status" value="1"/>
</dbReference>
<keyword evidence="3" id="KW-0449">Lipoprotein</keyword>
<evidence type="ECO:0000313" key="4">
    <source>
        <dbReference type="Proteomes" id="UP000290876"/>
    </source>
</evidence>
<proteinExistence type="predicted"/>
<keyword evidence="4" id="KW-1185">Reference proteome</keyword>
<feature type="domain" description="Lipoprotein-associated type-17" evidence="2">
    <location>
        <begin position="39"/>
        <end position="123"/>
    </location>
</feature>
<dbReference type="InterPro" id="IPR007326">
    <property type="entry name" value="Lipoprotein-assoc_dom"/>
</dbReference>
<feature type="domain" description="Lipoprotein-associated type-17" evidence="2">
    <location>
        <begin position="244"/>
        <end position="313"/>
    </location>
</feature>
<feature type="domain" description="Lipoprotein-associated type-17" evidence="2">
    <location>
        <begin position="334"/>
        <end position="400"/>
    </location>
</feature>
<dbReference type="Proteomes" id="UP000290876">
    <property type="component" value="Chromosome"/>
</dbReference>
<feature type="chain" id="PRO_5019023185" evidence="1">
    <location>
        <begin position="24"/>
        <end position="595"/>
    </location>
</feature>
<dbReference type="KEGG" id="mcob:NCTC10184_00054"/>
<reference evidence="3 4" key="1">
    <citation type="submission" date="2019-01" db="EMBL/GenBank/DDBJ databases">
        <authorList>
            <consortium name="Pathogen Informatics"/>
        </authorList>
    </citation>
    <scope>NUCLEOTIDE SEQUENCE [LARGE SCALE GENOMIC DNA]</scope>
    <source>
        <strain evidence="3 4">NCTC10184</strain>
    </source>
</reference>
<evidence type="ECO:0000259" key="2">
    <source>
        <dbReference type="Pfam" id="PF04200"/>
    </source>
</evidence>
<feature type="signal peptide" evidence="1">
    <location>
        <begin position="1"/>
        <end position="23"/>
    </location>
</feature>
<accession>A0A449B9I1</accession>
<name>A0A449B9I1_9BACT</name>
<feature type="domain" description="Lipoprotein-associated type-17" evidence="2">
    <location>
        <begin position="152"/>
        <end position="226"/>
    </location>
</feature>
<organism evidence="3 4">
    <name type="scientific">Mycoplasmopsis columbinasalis</name>
    <dbReference type="NCBI Taxonomy" id="114880"/>
    <lineage>
        <taxon>Bacteria</taxon>
        <taxon>Bacillati</taxon>
        <taxon>Mycoplasmatota</taxon>
        <taxon>Mycoplasmoidales</taxon>
        <taxon>Metamycoplasmataceae</taxon>
        <taxon>Mycoplasmopsis</taxon>
    </lineage>
</organism>
<keyword evidence="1" id="KW-0732">Signal</keyword>
<protein>
    <submittedName>
        <fullName evidence="3">Lipoprotein associated domain</fullName>
    </submittedName>
</protein>
<dbReference type="Pfam" id="PF04200">
    <property type="entry name" value="Lipoprotein_17"/>
    <property type="match status" value="5"/>
</dbReference>
<evidence type="ECO:0000256" key="1">
    <source>
        <dbReference type="SAM" id="SignalP"/>
    </source>
</evidence>
<evidence type="ECO:0000313" key="3">
    <source>
        <dbReference type="EMBL" id="VEU77840.1"/>
    </source>
</evidence>
<dbReference type="AlphaFoldDB" id="A0A449B9I1"/>
<gene>
    <name evidence="3" type="ORF">NCTC10184_00054</name>
</gene>
<dbReference type="RefSeq" id="WP_165001857.1">
    <property type="nucleotide sequence ID" value="NZ_LR215043.1"/>
</dbReference>
<feature type="domain" description="Lipoprotein-associated type-17" evidence="2">
    <location>
        <begin position="421"/>
        <end position="487"/>
    </location>
</feature>
<sequence>MKLKKFSFLLSATAATVAVPLVAVSCGKTATTEVTAKSELDKITAVAFTGTDQANTSVNDVTNEQLKLKAGEADYKAPTGSDVKVAFEITTRLAVDGSLKVKVSVQKGAETPLTKELDLTGFKAEPAVQNVTQEQVDTEAAKITAVEYNGTEASAKENVFPSQVDDAKLVVKAGKEIYAHPIGGNWAIKFVKTPDDVTGTLKVKVKVTSGTFSAESQEVPLNGFLTSEQKAVNDAKTAITSADYTGKASVLPSAADVTKFSVTQAPADGIDVSYEIVASSQNNDAGTLKVKATLTKGGKTAVTDELEVSGFLTSDQKAVNDAKTAITSADYTGKALVLPSAADVTKFSVTQAPADGIDVSYEIVASSQNNDAGTLKVKATLTKGGKTAVTDELEVSGFLTSDQKAVNDAKTAITSADYTGKALVLPSAADVTKFSVTQAPADGIDVSYEIVASSQNNDAGTLKVKATLTKGGKTAVTDELEVSGFLTTDQDNKNKADAEATRLAATQVSITGEETWADVNAFVAAYNNGEAAGQTLRGKFSFANKTPDYSVVFRTGATPSSTEPTTKATLKFTVSYKGQASEEKTVDFTVPITAS</sequence>
<dbReference type="EMBL" id="LR215043">
    <property type="protein sequence ID" value="VEU77840.1"/>
    <property type="molecule type" value="Genomic_DNA"/>
</dbReference>